<dbReference type="Gene3D" id="3.40.50.11190">
    <property type="match status" value="1"/>
</dbReference>
<evidence type="ECO:0000259" key="3">
    <source>
        <dbReference type="Pfam" id="PF04101"/>
    </source>
</evidence>
<name>A0A975BLW7_9BACT</name>
<evidence type="ECO:0000313" key="5">
    <source>
        <dbReference type="Proteomes" id="UP000663722"/>
    </source>
</evidence>
<reference evidence="4" key="1">
    <citation type="journal article" date="2021" name="Microb. Physiol.">
        <title>Proteogenomic Insights into the Physiology of Marine, Sulfate-Reducing, Filamentous Desulfonema limicola and Desulfonema magnum.</title>
        <authorList>
            <person name="Schnaars V."/>
            <person name="Wohlbrand L."/>
            <person name="Scheve S."/>
            <person name="Hinrichs C."/>
            <person name="Reinhardt R."/>
            <person name="Rabus R."/>
        </authorList>
    </citation>
    <scope>NUCLEOTIDE SEQUENCE</scope>
    <source>
        <strain evidence="4">4be13</strain>
    </source>
</reference>
<dbReference type="KEGG" id="dmm:dnm_039410"/>
<evidence type="ECO:0000313" key="4">
    <source>
        <dbReference type="EMBL" id="QTA87901.1"/>
    </source>
</evidence>
<dbReference type="Proteomes" id="UP000663722">
    <property type="component" value="Chromosome"/>
</dbReference>
<evidence type="ECO:0000256" key="1">
    <source>
        <dbReference type="PIRSR" id="PIRSR620023-1"/>
    </source>
</evidence>
<dbReference type="RefSeq" id="WP_207682904.1">
    <property type="nucleotide sequence ID" value="NZ_CP061800.1"/>
</dbReference>
<sequence length="361" mass="41025">MQKDILIIRADATKAIGTGHIMRCLALAQAWQGHGRGKVIFVSYCESEELKQRIYEEGFDFVSIESPYPDESDLKQMLETLRFASETNLWAVLDGYHFDARYQKMIREAGYKLMVVDDLNNCQRYHANILLNQNLNAENTPYCCDTDTCLLLGLQYVMLRREFLRYQNKTRRIPERATKILVTLGGADTYNATLKVIQSLKQIEQGNLEIKIVAGPANPRIKSYEEAIPGFSSEMRLLSAVNNMPELLVWADVAIICAGGTLWECMFMGCPVISFAINEVQHTILKFLHDKSVVLYMGYVKTTNNEALSKSIESVLLSYELRSKFSEKSRKMIDGKGILRVIDSMTGLGREPENQKEVAYV</sequence>
<feature type="binding site" evidence="2">
    <location>
        <position position="264"/>
    </location>
    <ligand>
        <name>substrate</name>
    </ligand>
</feature>
<evidence type="ECO:0000256" key="2">
    <source>
        <dbReference type="PIRSR" id="PIRSR620023-2"/>
    </source>
</evidence>
<dbReference type="Pfam" id="PF04101">
    <property type="entry name" value="Glyco_tran_28_C"/>
    <property type="match status" value="1"/>
</dbReference>
<gene>
    <name evidence="4" type="primary">pseG</name>
    <name evidence="4" type="ORF">dnm_039410</name>
</gene>
<protein>
    <submittedName>
        <fullName evidence="4">UDP-2,4-diacetamido-2,4, 6-trideoxy-beta-L-altropyranose hydrolase</fullName>
    </submittedName>
</protein>
<dbReference type="Gene3D" id="3.40.50.2000">
    <property type="entry name" value="Glycogen Phosphorylase B"/>
    <property type="match status" value="1"/>
</dbReference>
<organism evidence="4 5">
    <name type="scientific">Desulfonema magnum</name>
    <dbReference type="NCBI Taxonomy" id="45655"/>
    <lineage>
        <taxon>Bacteria</taxon>
        <taxon>Pseudomonadati</taxon>
        <taxon>Thermodesulfobacteriota</taxon>
        <taxon>Desulfobacteria</taxon>
        <taxon>Desulfobacterales</taxon>
        <taxon>Desulfococcaceae</taxon>
        <taxon>Desulfonema</taxon>
    </lineage>
</organism>
<dbReference type="InterPro" id="IPR020023">
    <property type="entry name" value="PseG"/>
</dbReference>
<feature type="domain" description="Glycosyl transferase family 28 C-terminal" evidence="3">
    <location>
        <begin position="180"/>
        <end position="324"/>
    </location>
</feature>
<dbReference type="SUPFAM" id="SSF53756">
    <property type="entry name" value="UDP-Glycosyltransferase/glycogen phosphorylase"/>
    <property type="match status" value="1"/>
</dbReference>
<dbReference type="AlphaFoldDB" id="A0A975BLW7"/>
<proteinExistence type="predicted"/>
<dbReference type="NCBIfam" id="TIGR03590">
    <property type="entry name" value="PseG"/>
    <property type="match status" value="1"/>
</dbReference>
<keyword evidence="4" id="KW-0378">Hydrolase</keyword>
<dbReference type="InterPro" id="IPR007235">
    <property type="entry name" value="Glyco_trans_28_C"/>
</dbReference>
<dbReference type="EMBL" id="CP061800">
    <property type="protein sequence ID" value="QTA87901.1"/>
    <property type="molecule type" value="Genomic_DNA"/>
</dbReference>
<feature type="active site" description="Proton acceptor" evidence="1">
    <location>
        <position position="20"/>
    </location>
</feature>
<feature type="binding site" evidence="2">
    <location>
        <position position="160"/>
    </location>
    <ligand>
        <name>substrate</name>
    </ligand>
</feature>
<accession>A0A975BLW7</accession>
<dbReference type="GO" id="GO:0016787">
    <property type="term" value="F:hydrolase activity"/>
    <property type="evidence" value="ECO:0007669"/>
    <property type="project" value="UniProtKB-KW"/>
</dbReference>
<keyword evidence="5" id="KW-1185">Reference proteome</keyword>
<dbReference type="GO" id="GO:0016758">
    <property type="term" value="F:hexosyltransferase activity"/>
    <property type="evidence" value="ECO:0007669"/>
    <property type="project" value="InterPro"/>
</dbReference>